<proteinExistence type="predicted"/>
<dbReference type="InterPro" id="IPR016174">
    <property type="entry name" value="Di-haem_cyt_TM"/>
</dbReference>
<keyword evidence="1" id="KW-0472">Membrane</keyword>
<dbReference type="AlphaFoldDB" id="A0A4P7UFB3"/>
<evidence type="ECO:0000256" key="1">
    <source>
        <dbReference type="SAM" id="Phobius"/>
    </source>
</evidence>
<feature type="transmembrane region" description="Helical" evidence="1">
    <location>
        <begin position="83"/>
        <end position="102"/>
    </location>
</feature>
<feature type="transmembrane region" description="Helical" evidence="1">
    <location>
        <begin position="50"/>
        <end position="71"/>
    </location>
</feature>
<evidence type="ECO:0000313" key="3">
    <source>
        <dbReference type="Proteomes" id="UP000297065"/>
    </source>
</evidence>
<sequence length="170" mass="18989">MKKQRALFSSFFSMLWLASMLSAVWSGLSHLPQLARYGLVQSLSSSPSVAHYYSSAALLFLGTYALTIWWLQGRNAFCLTRCGRVRVVLLVGLAVTGLALIVHNMPDYSIYDGLYRTVKMLHLACALALLPLLIYRLCRRWTGGYGWLRPRDAADRCAPHHAGTRGQAAR</sequence>
<protein>
    <submittedName>
        <fullName evidence="2">FeS-binding protein</fullName>
    </submittedName>
</protein>
<dbReference type="GO" id="GO:0016020">
    <property type="term" value="C:membrane"/>
    <property type="evidence" value="ECO:0007669"/>
    <property type="project" value="InterPro"/>
</dbReference>
<gene>
    <name evidence="2" type="ORF">DDIC_01555</name>
</gene>
<reference evidence="2 3" key="1">
    <citation type="submission" date="2019-02" db="EMBL/GenBank/DDBJ databases">
        <title>Complete Genome Sequence of Desulfovibrio desulfuricans IC1, a Sulfonate Utilizing Anaerobe.</title>
        <authorList>
            <person name="Day L.A."/>
            <person name="De Leon K.B."/>
            <person name="Wall J.D."/>
        </authorList>
    </citation>
    <scope>NUCLEOTIDE SEQUENCE [LARGE SCALE GENOMIC DNA]</scope>
    <source>
        <strain evidence="2 3">IC1</strain>
    </source>
</reference>
<dbReference type="GO" id="GO:0022904">
    <property type="term" value="P:respiratory electron transport chain"/>
    <property type="evidence" value="ECO:0007669"/>
    <property type="project" value="InterPro"/>
</dbReference>
<organism evidence="2 3">
    <name type="scientific">Desulfovibrio desulfuricans</name>
    <dbReference type="NCBI Taxonomy" id="876"/>
    <lineage>
        <taxon>Bacteria</taxon>
        <taxon>Pseudomonadati</taxon>
        <taxon>Thermodesulfobacteriota</taxon>
        <taxon>Desulfovibrionia</taxon>
        <taxon>Desulfovibrionales</taxon>
        <taxon>Desulfovibrionaceae</taxon>
        <taxon>Desulfovibrio</taxon>
    </lineage>
</organism>
<dbReference type="EMBL" id="CP036295">
    <property type="protein sequence ID" value="QCC84586.1"/>
    <property type="molecule type" value="Genomic_DNA"/>
</dbReference>
<name>A0A4P7UFB3_DESDE</name>
<dbReference type="OrthoDB" id="5461363at2"/>
<dbReference type="RefSeq" id="WP_136398823.1">
    <property type="nucleotide sequence ID" value="NZ_CP036295.1"/>
</dbReference>
<dbReference type="SUPFAM" id="SSF81342">
    <property type="entry name" value="Transmembrane di-heme cytochromes"/>
    <property type="match status" value="1"/>
</dbReference>
<feature type="transmembrane region" description="Helical" evidence="1">
    <location>
        <begin position="114"/>
        <end position="135"/>
    </location>
</feature>
<keyword evidence="1" id="KW-1133">Transmembrane helix</keyword>
<keyword evidence="1" id="KW-0812">Transmembrane</keyword>
<dbReference type="Proteomes" id="UP000297065">
    <property type="component" value="Chromosome"/>
</dbReference>
<accession>A0A4P7UFB3</accession>
<evidence type="ECO:0000313" key="2">
    <source>
        <dbReference type="EMBL" id="QCC84586.1"/>
    </source>
</evidence>